<evidence type="ECO:0000256" key="2">
    <source>
        <dbReference type="ARBA" id="ARBA00011643"/>
    </source>
</evidence>
<dbReference type="InterPro" id="IPR006095">
    <property type="entry name" value="Glu/Leu/Phe/Val/Trp_DH"/>
</dbReference>
<dbReference type="SUPFAM" id="SSF53223">
    <property type="entry name" value="Aminoacid dehydrogenase-like, N-terminal domain"/>
    <property type="match status" value="1"/>
</dbReference>
<keyword evidence="6" id="KW-0520">NAD</keyword>
<dbReference type="InterPro" id="IPR033922">
    <property type="entry name" value="NAD_bind_Glu_DH"/>
</dbReference>
<feature type="domain" description="Glutamate/phenylalanine/leucine/valine/L-tryptophan dehydrogenase C-terminal" evidence="9">
    <location>
        <begin position="183"/>
        <end position="419"/>
    </location>
</feature>
<reference evidence="11" key="2">
    <citation type="submission" date="2020-09" db="EMBL/GenBank/DDBJ databases">
        <authorList>
            <person name="Sun Q."/>
            <person name="Ohkuma M."/>
        </authorList>
    </citation>
    <scope>NUCLEOTIDE SEQUENCE</scope>
    <source>
        <strain evidence="11">JCM 11219</strain>
    </source>
</reference>
<evidence type="ECO:0000313" key="11">
    <source>
        <dbReference type="EMBL" id="GGI81230.1"/>
    </source>
</evidence>
<evidence type="ECO:0000256" key="6">
    <source>
        <dbReference type="PIRSR" id="PIRSR000185-2"/>
    </source>
</evidence>
<feature type="binding site" evidence="6">
    <location>
        <position position="222"/>
    </location>
    <ligand>
        <name>NAD(+)</name>
        <dbReference type="ChEBI" id="CHEBI:57540"/>
    </ligand>
</feature>
<dbReference type="GeneID" id="76205793"/>
<dbReference type="GO" id="GO:0030554">
    <property type="term" value="F:adenyl nucleotide binding"/>
    <property type="evidence" value="ECO:0007669"/>
    <property type="project" value="UniProtKB-ARBA"/>
</dbReference>
<dbReference type="CDD" id="cd01076">
    <property type="entry name" value="NAD_bind_1_Glu_DH"/>
    <property type="match status" value="1"/>
</dbReference>
<sequence length="421" mass="46590">MSLRGTTFLESVLQTLKRAIELGGYPQEAYEMLSRPQRIITVNIPVRMDGGKIQVFTGYRVQHNNALGPYKGGIRFHPEVTLEEDIALATVMTFKNSLNGLPYGGGKGAIAVDYKKLSKRELEELSRGYARALAPFIGPEVDIPAPDVGTDPQIMAWMVDEYSKITGHNVPGVFTAKPVVLWGNPVREYSTGFGVAVWAREAAKKLWGGIEGKTVAIQGFGNVGYWGAYWLEKMGAKVVAVTDSRGGVYNPSGLKLVEVKAVKDKTGTVMNYESSGTRKVTNDEVLELPVDILVPAALENVIHKGNANNIKAKLIVEGANGPTTADAEKVLHTRGVWILPDLAANAGGVVMSYLEWVEDLQWYFWDEEETRNRLERILLDTFNRVMNRWNKLGTSQVTIREAAYVEAVDRIYNAMKVRGWI</sequence>
<dbReference type="RefSeq" id="WP_188603602.1">
    <property type="nucleotide sequence ID" value="NZ_AP026830.1"/>
</dbReference>
<gene>
    <name evidence="11" type="ORF">GCM10007112_17470</name>
    <name evidence="10" type="ORF">Vsou_02430</name>
</gene>
<evidence type="ECO:0000259" key="9">
    <source>
        <dbReference type="SMART" id="SM00839"/>
    </source>
</evidence>
<feature type="binding site" evidence="6">
    <location>
        <position position="352"/>
    </location>
    <ligand>
        <name>substrate</name>
    </ligand>
</feature>
<evidence type="ECO:0000256" key="7">
    <source>
        <dbReference type="PIRSR" id="PIRSR000185-3"/>
    </source>
</evidence>
<dbReference type="AlphaFoldDB" id="A0A830EKQ6"/>
<name>A0A830EKQ6_9CREN</name>
<keyword evidence="13" id="KW-1185">Reference proteome</keyword>
<dbReference type="GO" id="GO:0006103">
    <property type="term" value="P:2-oxoglutarate metabolic process"/>
    <property type="evidence" value="ECO:0007669"/>
    <property type="project" value="UniProtKB-ARBA"/>
</dbReference>
<dbReference type="PANTHER" id="PTHR11606:SF13">
    <property type="entry name" value="GLUTAMATE DEHYDROGENASE 1, MITOCHONDRIAL"/>
    <property type="match status" value="1"/>
</dbReference>
<dbReference type="PIRSF" id="PIRSF000185">
    <property type="entry name" value="Glu_DH"/>
    <property type="match status" value="1"/>
</dbReference>
<dbReference type="EMBL" id="AP026830">
    <property type="protein sequence ID" value="BDR91150.1"/>
    <property type="molecule type" value="Genomic_DNA"/>
</dbReference>
<comment type="subunit">
    <text evidence="2">Homohexamer.</text>
</comment>
<dbReference type="InterPro" id="IPR014362">
    <property type="entry name" value="Glu_DH"/>
</dbReference>
<evidence type="ECO:0000256" key="5">
    <source>
        <dbReference type="PIRSR" id="PIRSR000185-1"/>
    </source>
</evidence>
<dbReference type="Pfam" id="PF02812">
    <property type="entry name" value="ELFV_dehydrog_N"/>
    <property type="match status" value="1"/>
</dbReference>
<dbReference type="InterPro" id="IPR046346">
    <property type="entry name" value="Aminoacid_DH-like_N_sf"/>
</dbReference>
<dbReference type="PRINTS" id="PR00082">
    <property type="entry name" value="GLFDHDRGNASE"/>
</dbReference>
<evidence type="ECO:0000256" key="4">
    <source>
        <dbReference type="PIRNR" id="PIRNR000185"/>
    </source>
</evidence>
<evidence type="ECO:0000313" key="12">
    <source>
        <dbReference type="Proteomes" id="UP000657075"/>
    </source>
</evidence>
<dbReference type="SMART" id="SM00839">
    <property type="entry name" value="ELFV_dehydrog"/>
    <property type="match status" value="1"/>
</dbReference>
<feature type="binding site" evidence="6">
    <location>
        <position position="71"/>
    </location>
    <ligand>
        <name>substrate</name>
    </ligand>
</feature>
<accession>A0A830EKQ6</accession>
<evidence type="ECO:0000256" key="8">
    <source>
        <dbReference type="RuleBase" id="RU004417"/>
    </source>
</evidence>
<evidence type="ECO:0000256" key="3">
    <source>
        <dbReference type="ARBA" id="ARBA00023002"/>
    </source>
</evidence>
<reference evidence="13" key="3">
    <citation type="submission" date="2022-09" db="EMBL/GenBank/DDBJ databases">
        <title>Complete genome sequence of Vulcanisaeta souniana.</title>
        <authorList>
            <person name="Kato S."/>
            <person name="Itoh T."/>
            <person name="Ohkuma M."/>
        </authorList>
    </citation>
    <scope>NUCLEOTIDE SEQUENCE [LARGE SCALE GENOMIC DNA]</scope>
    <source>
        <strain evidence="13">JCM 11219</strain>
    </source>
</reference>
<dbReference type="SUPFAM" id="SSF51735">
    <property type="entry name" value="NAD(P)-binding Rossmann-fold domains"/>
    <property type="match status" value="1"/>
</dbReference>
<evidence type="ECO:0000313" key="10">
    <source>
        <dbReference type="EMBL" id="BDR91150.1"/>
    </source>
</evidence>
<proteinExistence type="inferred from homology"/>
<dbReference type="GO" id="GO:0006538">
    <property type="term" value="P:L-glutamate catabolic process"/>
    <property type="evidence" value="ECO:0007669"/>
    <property type="project" value="TreeGrafter"/>
</dbReference>
<dbReference type="GO" id="GO:0043168">
    <property type="term" value="F:anion binding"/>
    <property type="evidence" value="ECO:0007669"/>
    <property type="project" value="UniProtKB-ARBA"/>
</dbReference>
<evidence type="ECO:0000256" key="1">
    <source>
        <dbReference type="ARBA" id="ARBA00006382"/>
    </source>
</evidence>
<dbReference type="EMBL" id="BMNM01000007">
    <property type="protein sequence ID" value="GGI81230.1"/>
    <property type="molecule type" value="Genomic_DNA"/>
</dbReference>
<dbReference type="Gene3D" id="3.40.50.10860">
    <property type="entry name" value="Leucine Dehydrogenase, chain A, domain 1"/>
    <property type="match status" value="1"/>
</dbReference>
<dbReference type="InterPro" id="IPR006096">
    <property type="entry name" value="Glu/Leu/Phe/Val/Trp_DH_C"/>
</dbReference>
<reference evidence="11" key="1">
    <citation type="journal article" date="2014" name="Int. J. Syst. Evol. Microbiol.">
        <title>Complete genome sequence of Corynebacterium casei LMG S-19264T (=DSM 44701T), isolated from a smear-ripened cheese.</title>
        <authorList>
            <consortium name="US DOE Joint Genome Institute (JGI-PGF)"/>
            <person name="Walter F."/>
            <person name="Albersmeier A."/>
            <person name="Kalinowski J."/>
            <person name="Ruckert C."/>
        </authorList>
    </citation>
    <scope>NUCLEOTIDE SEQUENCE</scope>
    <source>
        <strain evidence="11">JCM 11219</strain>
    </source>
</reference>
<organism evidence="11 12">
    <name type="scientific">Vulcanisaeta souniana JCM 11219</name>
    <dbReference type="NCBI Taxonomy" id="1293586"/>
    <lineage>
        <taxon>Archaea</taxon>
        <taxon>Thermoproteota</taxon>
        <taxon>Thermoprotei</taxon>
        <taxon>Thermoproteales</taxon>
        <taxon>Thermoproteaceae</taxon>
        <taxon>Vulcanisaeta</taxon>
    </lineage>
</organism>
<dbReference type="InterPro" id="IPR006097">
    <property type="entry name" value="Glu/Leu/Phe/Val/Trp_DH_dimer"/>
</dbReference>
<comment type="similarity">
    <text evidence="1 4 8">Belongs to the Glu/Leu/Phe/Val dehydrogenases family.</text>
</comment>
<feature type="binding site" evidence="6">
    <location>
        <position position="191"/>
    </location>
    <ligand>
        <name>NAD(+)</name>
        <dbReference type="ChEBI" id="CHEBI:57540"/>
    </ligand>
</feature>
<keyword evidence="3 4" id="KW-0560">Oxidoreductase</keyword>
<dbReference type="Gene3D" id="3.40.50.720">
    <property type="entry name" value="NAD(P)-binding Rossmann-like Domain"/>
    <property type="match status" value="1"/>
</dbReference>
<feature type="binding site" evidence="6">
    <location>
        <position position="95"/>
    </location>
    <ligand>
        <name>substrate</name>
    </ligand>
</feature>
<dbReference type="InterPro" id="IPR036291">
    <property type="entry name" value="NAD(P)-bd_dom_sf"/>
</dbReference>
<dbReference type="GO" id="GO:0004352">
    <property type="term" value="F:glutamate dehydrogenase (NAD+) activity"/>
    <property type="evidence" value="ECO:0007669"/>
    <property type="project" value="TreeGrafter"/>
</dbReference>
<evidence type="ECO:0000313" key="13">
    <source>
        <dbReference type="Proteomes" id="UP001060771"/>
    </source>
</evidence>
<dbReference type="FunFam" id="3.40.50.720:FF:001273">
    <property type="entry name" value="Glutamate dehydrogenase"/>
    <property type="match status" value="1"/>
</dbReference>
<dbReference type="Proteomes" id="UP000657075">
    <property type="component" value="Unassembled WGS sequence"/>
</dbReference>
<dbReference type="Pfam" id="PF00208">
    <property type="entry name" value="ELFV_dehydrog"/>
    <property type="match status" value="1"/>
</dbReference>
<protein>
    <recommendedName>
        <fullName evidence="4">Glutamate dehydrogenase</fullName>
    </recommendedName>
</protein>
<feature type="site" description="Important for catalysis" evidence="7">
    <location>
        <position position="147"/>
    </location>
</feature>
<reference evidence="10" key="4">
    <citation type="journal article" date="2023" name="Microbiol. Resour. Announc.">
        <title>Complete Genome Sequence of Vulcanisaeta souniana Strain IC-059, a Hyperthermophilic Archaeon Isolated from Hot Spring Water in Japan.</title>
        <authorList>
            <person name="Kato S."/>
            <person name="Itoh T."/>
            <person name="Wu L."/>
            <person name="Ma J."/>
            <person name="Ohkuma M."/>
        </authorList>
    </citation>
    <scope>NUCLEOTIDE SEQUENCE</scope>
    <source>
        <strain evidence="10">JCM 11219</strain>
    </source>
</reference>
<dbReference type="PANTHER" id="PTHR11606">
    <property type="entry name" value="GLUTAMATE DEHYDROGENASE"/>
    <property type="match status" value="1"/>
</dbReference>
<dbReference type="Proteomes" id="UP001060771">
    <property type="component" value="Chromosome"/>
</dbReference>
<feature type="active site" description="Proton donor" evidence="5">
    <location>
        <position position="107"/>
    </location>
</feature>
<dbReference type="OrthoDB" id="6425at2157"/>
<keyword evidence="6" id="KW-0547">Nucleotide-binding</keyword>